<evidence type="ECO:0000259" key="11">
    <source>
        <dbReference type="PROSITE" id="PS51379"/>
    </source>
</evidence>
<keyword evidence="9" id="KW-0411">Iron-sulfur</keyword>
<dbReference type="Pfam" id="PF13183">
    <property type="entry name" value="Fer4_8"/>
    <property type="match status" value="1"/>
</dbReference>
<dbReference type="PROSITE" id="PS00198">
    <property type="entry name" value="4FE4S_FER_1"/>
    <property type="match status" value="1"/>
</dbReference>
<evidence type="ECO:0000256" key="2">
    <source>
        <dbReference type="ARBA" id="ARBA00008000"/>
    </source>
</evidence>
<evidence type="ECO:0000256" key="3">
    <source>
        <dbReference type="ARBA" id="ARBA00022630"/>
    </source>
</evidence>
<comment type="caution">
    <text evidence="13">The sequence shown here is derived from an EMBL/GenBank/DDBJ whole genome shotgun (WGS) entry which is preliminary data.</text>
</comment>
<proteinExistence type="inferred from homology"/>
<keyword evidence="4" id="KW-0479">Metal-binding</keyword>
<dbReference type="InterPro" id="IPR017896">
    <property type="entry name" value="4Fe4S_Fe-S-bd"/>
</dbReference>
<evidence type="ECO:0000256" key="1">
    <source>
        <dbReference type="ARBA" id="ARBA00001974"/>
    </source>
</evidence>
<gene>
    <name evidence="13" type="ORF">QS713_02570</name>
</gene>
<keyword evidence="8" id="KW-0408">Iron</keyword>
<evidence type="ECO:0000256" key="10">
    <source>
        <dbReference type="ARBA" id="ARBA00038897"/>
    </source>
</evidence>
<dbReference type="InterPro" id="IPR016166">
    <property type="entry name" value="FAD-bd_PCMH"/>
</dbReference>
<dbReference type="InterPro" id="IPR017900">
    <property type="entry name" value="4Fe4S_Fe_S_CS"/>
</dbReference>
<keyword evidence="3" id="KW-0285">Flavoprotein</keyword>
<evidence type="ECO:0000313" key="14">
    <source>
        <dbReference type="Proteomes" id="UP001247542"/>
    </source>
</evidence>
<dbReference type="RefSeq" id="WP_313272200.1">
    <property type="nucleotide sequence ID" value="NZ_JASXSX010000001.1"/>
</dbReference>
<keyword evidence="6" id="KW-0809">Transit peptide</keyword>
<sequence length="942" mass="101751">MSATAGRIAMTAVPEETVRQLADVLGPDVEVSTRELDRLALAVDASHYLAIPQAIARPKTAKQVASAMAIAVNAGWPLTLRGGGSSLSGQAMSRGLTMDVRRNFRNFEILDGGRKVRTQPGNTIVQINAALARYGRKLGPDPASSVACTIGGLVANNSSGMTCGTTANTYRTIDSMVIVLPSGTVVDTGDPHADELLRDKEPNLVATLEHLRDELRAPDLKKDIERRYAIKNTMGYGVNSFIDFDTPAKILEHLMVGSEGTLGFVAQATFNTVPVHKKNLTGFLLFNSLDSANEALPTLVDSGADVVELIDSESIVAMGQESAALLPDGFKVNKEAVLLVEYQGDSDEQLRELSKEGLAKFQDFDLYADAEMTQDPKRRQQMWVLRNGLYTKIARNRPKGTVALLEDVAVPVPKLAGVCTDLHDLFGKHNYDGAVIFGHAKDGNIHFLVTESFADEKAMKRYELFTEDLVDLIIGEQGTLKAEHGTGRIMAPFVKRQYGDDLYQVMVQVKNACDPKNVLNPGTIIPEDDMQHLRDIKRTEDVRPVIDDCVECGYCEAVCPSQHLTTTPRQRIVLQRAIGAAQAMGDEDLVETLRNQQGYDVVDTCAVDGMCQTSCPVNINTGNLVRELRSEQASAVEKKMWEGMAHSWNLVADGAAGLGMTVAKKLPNQVVRSGLGVARKIIGTDVVPQLSAELPGGGPRRRPVIQHQPDAIFMPACIGSMFASTHPTQKGVGPALMKLAARAGVRLSVPEGISGLCCGTPWKSKGMDDGQRAMGQRLVRVLGEASDNWRLPIICDNASCTEGLIVTLRNEGVDNAQVVDAVPFVAEHIAPKLPRLHRDACAVVHPTCASTQLGINDALITLSGLVADEVRIPDGWRCCGFAGDRGLLHEELTATATADEAKSVNSIDASLYLSCNRTCELGMTRATGHNYTHVLEELAARL</sequence>
<dbReference type="SUPFAM" id="SSF56176">
    <property type="entry name" value="FAD-binding/transporter-associated domain-like"/>
    <property type="match status" value="1"/>
</dbReference>
<dbReference type="Gene3D" id="3.30.43.10">
    <property type="entry name" value="Uridine Diphospho-n-acetylenolpyruvylglucosamine Reductase, domain 2"/>
    <property type="match status" value="1"/>
</dbReference>
<dbReference type="InterPro" id="IPR036318">
    <property type="entry name" value="FAD-bd_PCMH-like_sf"/>
</dbReference>
<evidence type="ECO:0000256" key="9">
    <source>
        <dbReference type="ARBA" id="ARBA00023014"/>
    </source>
</evidence>
<dbReference type="PANTHER" id="PTHR11748">
    <property type="entry name" value="D-LACTATE DEHYDROGENASE"/>
    <property type="match status" value="1"/>
</dbReference>
<dbReference type="InterPro" id="IPR016171">
    <property type="entry name" value="Vanillyl_alc_oxidase_C-sub2"/>
</dbReference>
<evidence type="ECO:0000256" key="5">
    <source>
        <dbReference type="ARBA" id="ARBA00022827"/>
    </source>
</evidence>
<name>A0ABU3I993_9ACTO</name>
<dbReference type="Proteomes" id="UP001247542">
    <property type="component" value="Unassembled WGS sequence"/>
</dbReference>
<dbReference type="PANTHER" id="PTHR11748:SF111">
    <property type="entry name" value="D-LACTATE DEHYDROGENASE, MITOCHONDRIAL-RELATED"/>
    <property type="match status" value="1"/>
</dbReference>
<evidence type="ECO:0000256" key="8">
    <source>
        <dbReference type="ARBA" id="ARBA00023004"/>
    </source>
</evidence>
<keyword evidence="7" id="KW-0560">Oxidoreductase</keyword>
<feature type="domain" description="4Fe-4S ferredoxin-type" evidence="11">
    <location>
        <begin position="542"/>
        <end position="569"/>
    </location>
</feature>
<dbReference type="EC" id="1.1.2.4" evidence="10"/>
<dbReference type="PROSITE" id="PS51379">
    <property type="entry name" value="4FE4S_FER_2"/>
    <property type="match status" value="1"/>
</dbReference>
<dbReference type="Pfam" id="PF02913">
    <property type="entry name" value="FAD-oxidase_C"/>
    <property type="match status" value="1"/>
</dbReference>
<evidence type="ECO:0000256" key="6">
    <source>
        <dbReference type="ARBA" id="ARBA00022946"/>
    </source>
</evidence>
<dbReference type="EMBL" id="JASXSX010000001">
    <property type="protein sequence ID" value="MDT3766948.1"/>
    <property type="molecule type" value="Genomic_DNA"/>
</dbReference>
<evidence type="ECO:0000313" key="13">
    <source>
        <dbReference type="EMBL" id="MDT3766948.1"/>
    </source>
</evidence>
<reference evidence="13 14" key="1">
    <citation type="submission" date="2023-06" db="EMBL/GenBank/DDBJ databases">
        <title>Draft genome sequence of Gleimia hominis type strain CCUG 57540T.</title>
        <authorList>
            <person name="Salva-Serra F."/>
            <person name="Cardew S."/>
            <person name="Jensie Markopoulos S."/>
            <person name="Ohlen M."/>
            <person name="Inganas E."/>
            <person name="Svensson-Stadler L."/>
            <person name="Moore E.R.B."/>
        </authorList>
    </citation>
    <scope>NUCLEOTIDE SEQUENCE [LARGE SCALE GENOMIC DNA]</scope>
    <source>
        <strain evidence="13 14">CCUG 57540</strain>
    </source>
</reference>
<dbReference type="Gene3D" id="3.30.70.2190">
    <property type="match status" value="1"/>
</dbReference>
<dbReference type="Gene3D" id="1.10.1060.10">
    <property type="entry name" value="Alpha-helical ferredoxin"/>
    <property type="match status" value="1"/>
</dbReference>
<dbReference type="Gene3D" id="3.30.70.2740">
    <property type="match status" value="1"/>
</dbReference>
<dbReference type="Pfam" id="PF01565">
    <property type="entry name" value="FAD_binding_4"/>
    <property type="match status" value="1"/>
</dbReference>
<dbReference type="PROSITE" id="PS51387">
    <property type="entry name" value="FAD_PCMH"/>
    <property type="match status" value="1"/>
</dbReference>
<comment type="cofactor">
    <cofactor evidence="1">
        <name>FAD</name>
        <dbReference type="ChEBI" id="CHEBI:57692"/>
    </cofactor>
</comment>
<dbReference type="InterPro" id="IPR016164">
    <property type="entry name" value="FAD-linked_Oxase-like_C"/>
</dbReference>
<keyword evidence="5" id="KW-0274">FAD</keyword>
<comment type="similarity">
    <text evidence="2">Belongs to the FAD-binding oxidoreductase/transferase type 4 family.</text>
</comment>
<feature type="domain" description="FAD-binding PCMH-type" evidence="12">
    <location>
        <begin position="48"/>
        <end position="275"/>
    </location>
</feature>
<protein>
    <recommendedName>
        <fullName evidence="10">D-lactate dehydrogenase (cytochrome)</fullName>
        <ecNumber evidence="10">1.1.2.4</ecNumber>
    </recommendedName>
</protein>
<dbReference type="InterPro" id="IPR016169">
    <property type="entry name" value="FAD-bd_PCMH_sub2"/>
</dbReference>
<evidence type="ECO:0000256" key="4">
    <source>
        <dbReference type="ARBA" id="ARBA00022723"/>
    </source>
</evidence>
<dbReference type="SUPFAM" id="SSF46548">
    <property type="entry name" value="alpha-helical ferredoxin"/>
    <property type="match status" value="1"/>
</dbReference>
<dbReference type="InterPro" id="IPR004113">
    <property type="entry name" value="FAD-bd_oxidored_4_C"/>
</dbReference>
<evidence type="ECO:0000256" key="7">
    <source>
        <dbReference type="ARBA" id="ARBA00023002"/>
    </source>
</evidence>
<dbReference type="Gene3D" id="1.10.45.10">
    <property type="entry name" value="Vanillyl-alcohol Oxidase, Chain A, domain 4"/>
    <property type="match status" value="1"/>
</dbReference>
<dbReference type="InterPro" id="IPR009051">
    <property type="entry name" value="Helical_ferredxn"/>
</dbReference>
<dbReference type="InterPro" id="IPR016167">
    <property type="entry name" value="FAD-bd_PCMH_sub1"/>
</dbReference>
<keyword evidence="14" id="KW-1185">Reference proteome</keyword>
<accession>A0ABU3I993</accession>
<dbReference type="SUPFAM" id="SSF55103">
    <property type="entry name" value="FAD-linked oxidases, C-terminal domain"/>
    <property type="match status" value="1"/>
</dbReference>
<dbReference type="InterPro" id="IPR006094">
    <property type="entry name" value="Oxid_FAD_bind_N"/>
</dbReference>
<dbReference type="Gene3D" id="3.30.465.10">
    <property type="match status" value="1"/>
</dbReference>
<evidence type="ECO:0000259" key="12">
    <source>
        <dbReference type="PROSITE" id="PS51387"/>
    </source>
</evidence>
<organism evidence="13 14">
    <name type="scientific">Gleimia hominis</name>
    <dbReference type="NCBI Taxonomy" id="595468"/>
    <lineage>
        <taxon>Bacteria</taxon>
        <taxon>Bacillati</taxon>
        <taxon>Actinomycetota</taxon>
        <taxon>Actinomycetes</taxon>
        <taxon>Actinomycetales</taxon>
        <taxon>Actinomycetaceae</taxon>
        <taxon>Gleimia</taxon>
    </lineage>
</organism>